<evidence type="ECO:0000256" key="14">
    <source>
        <dbReference type="SAM" id="SignalP"/>
    </source>
</evidence>
<dbReference type="STRING" id="1306953.J121_332"/>
<accession>A0A0L1KF71</accession>
<dbReference type="PANTHER" id="PTHR32552:SF89">
    <property type="entry name" value="CATECHOLATE SIDEROPHORE RECEPTOR FIU"/>
    <property type="match status" value="1"/>
</dbReference>
<keyword evidence="10 12" id="KW-0472">Membrane</keyword>
<proteinExistence type="inferred from homology"/>
<name>A0A0L1KF71_9SPHN</name>
<evidence type="ECO:0000256" key="2">
    <source>
        <dbReference type="ARBA" id="ARBA00022448"/>
    </source>
</evidence>
<evidence type="ECO:0000256" key="9">
    <source>
        <dbReference type="ARBA" id="ARBA00023077"/>
    </source>
</evidence>
<evidence type="ECO:0000256" key="8">
    <source>
        <dbReference type="ARBA" id="ARBA00023065"/>
    </source>
</evidence>
<dbReference type="Pfam" id="PF00593">
    <property type="entry name" value="TonB_dep_Rec_b-barrel"/>
    <property type="match status" value="1"/>
</dbReference>
<dbReference type="InterPro" id="IPR036942">
    <property type="entry name" value="Beta-barrel_TonB_sf"/>
</dbReference>
<sequence>MMKLRNVLAAGVALSAISAPAFAQEGAPAADGDPVLGDNVIIVTAVAQGQNRLESSVSVSALDAESIADLNPSSSADLIRQIPGIRSEASGGEGNANIAVRGIPVSTGGARYIQLQEDGLPVLEFGDIVFGNADNFVRADRNVGRVEAVRGGSASTFASNSPGGVINFISKTGLEEGGAVAGTIGIDHETYRLDFDYGGALDATSYFHVGGFYRTGEGVRDTGFNGKEGGQIKANLTTEFDGGYIRVHGKYLDDSTPTILPQPVAVTGTDSDPEYTAIANFDPRTASLYSRYISAARTLDGDNNPTTYDIHDGLSVKSAAFGVEAEVEFAPGWTLTNRFRYADNSGSFVSPFPASVGDAQAIADGIGGAGSSIVLASGPDAGQAVANPATLGGNGLLTNVVLFNVRLNDLDYLVNDLRVAKDFDVGSGSATFTAGFYGSRQDVDTDWLWTSYVQTVEGDGNSVLVDIVDAGGNVVTDTGVAGYSASFFGNCCRRNYDVRYDTYAPFASLAFDFDRVTFDASIRYDFGSAKGTITGSDTGFGAGVTAFDFDNDGAISPAEAQTGVLPLGNARPVDYDYDYFSFSVGASYLLTYDLSLFARYSQGGRHTADRSLFSPAISAVDGSLPGDDDNGVIASVDQLEGGLKYQGGNVDLYATAFYAETAETNVEIAPLRLTDNTYEAFGLELEGSYSVGPFSLSAGATWTDAEIKESLNAAVIGNTPRRQADLVFQGTAQYENDVFTVGLNAIGTTDSYTQDNNQLKLPGYTQVNAFVAVRPMDRLELSLNASNLFDVYGYTEAEEGAIPGNGLVRARSIAGRSILASARIDF</sequence>
<reference evidence="17" key="1">
    <citation type="submission" date="2015-02" db="EMBL/GenBank/DDBJ databases">
        <authorList>
            <person name="Chooi Y.-H."/>
        </authorList>
    </citation>
    <scope>NUCLEOTIDE SEQUENCE [LARGE SCALE GENOMIC DNA]</scope>
    <source>
        <strain evidence="17">LAMA 915</strain>
    </source>
</reference>
<dbReference type="InterPro" id="IPR039426">
    <property type="entry name" value="TonB-dep_rcpt-like"/>
</dbReference>
<evidence type="ECO:0000256" key="4">
    <source>
        <dbReference type="ARBA" id="ARBA00022496"/>
    </source>
</evidence>
<feature type="chain" id="PRO_5005554776" evidence="14">
    <location>
        <begin position="24"/>
        <end position="826"/>
    </location>
</feature>
<evidence type="ECO:0000256" key="6">
    <source>
        <dbReference type="ARBA" id="ARBA00022729"/>
    </source>
</evidence>
<dbReference type="GO" id="GO:0009279">
    <property type="term" value="C:cell outer membrane"/>
    <property type="evidence" value="ECO:0007669"/>
    <property type="project" value="UniProtKB-SubCell"/>
</dbReference>
<gene>
    <name evidence="17" type="ORF">J121_332</name>
</gene>
<keyword evidence="9 13" id="KW-0798">TonB box</keyword>
<evidence type="ECO:0000256" key="7">
    <source>
        <dbReference type="ARBA" id="ARBA00023004"/>
    </source>
</evidence>
<dbReference type="Gene3D" id="2.40.170.20">
    <property type="entry name" value="TonB-dependent receptor, beta-barrel domain"/>
    <property type="match status" value="1"/>
</dbReference>
<dbReference type="AlphaFoldDB" id="A0A0L1KF71"/>
<dbReference type="InterPro" id="IPR037066">
    <property type="entry name" value="Plug_dom_sf"/>
</dbReference>
<keyword evidence="3 12" id="KW-1134">Transmembrane beta strand</keyword>
<comment type="similarity">
    <text evidence="12 13">Belongs to the TonB-dependent receptor family.</text>
</comment>
<keyword evidence="6 14" id="KW-0732">Signal</keyword>
<evidence type="ECO:0000256" key="5">
    <source>
        <dbReference type="ARBA" id="ARBA00022692"/>
    </source>
</evidence>
<evidence type="ECO:0000259" key="15">
    <source>
        <dbReference type="Pfam" id="PF00593"/>
    </source>
</evidence>
<keyword evidence="5 12" id="KW-0812">Transmembrane</keyword>
<keyword evidence="8" id="KW-0406">Ion transport</keyword>
<dbReference type="Pfam" id="PF07715">
    <property type="entry name" value="Plug"/>
    <property type="match status" value="1"/>
</dbReference>
<dbReference type="SUPFAM" id="SSF56935">
    <property type="entry name" value="Porins"/>
    <property type="match status" value="1"/>
</dbReference>
<organism evidence="17 18">
    <name type="scientific">Qipengyuania citrea LAMA 915</name>
    <dbReference type="NCBI Taxonomy" id="1306953"/>
    <lineage>
        <taxon>Bacteria</taxon>
        <taxon>Pseudomonadati</taxon>
        <taxon>Pseudomonadota</taxon>
        <taxon>Alphaproteobacteria</taxon>
        <taxon>Sphingomonadales</taxon>
        <taxon>Erythrobacteraceae</taxon>
        <taxon>Qipengyuania</taxon>
    </lineage>
</organism>
<feature type="domain" description="TonB-dependent receptor-like beta-barrel" evidence="15">
    <location>
        <begin position="404"/>
        <end position="788"/>
    </location>
</feature>
<dbReference type="PANTHER" id="PTHR32552">
    <property type="entry name" value="FERRICHROME IRON RECEPTOR-RELATED"/>
    <property type="match status" value="1"/>
</dbReference>
<dbReference type="Gene3D" id="2.170.130.10">
    <property type="entry name" value="TonB-dependent receptor, plug domain"/>
    <property type="match status" value="1"/>
</dbReference>
<evidence type="ECO:0000256" key="12">
    <source>
        <dbReference type="PROSITE-ProRule" id="PRU01360"/>
    </source>
</evidence>
<feature type="domain" description="TonB-dependent receptor plug" evidence="16">
    <location>
        <begin position="54"/>
        <end position="165"/>
    </location>
</feature>
<dbReference type="GO" id="GO:0015344">
    <property type="term" value="F:siderophore uptake transmembrane transporter activity"/>
    <property type="evidence" value="ECO:0007669"/>
    <property type="project" value="TreeGrafter"/>
</dbReference>
<evidence type="ECO:0000256" key="13">
    <source>
        <dbReference type="RuleBase" id="RU003357"/>
    </source>
</evidence>
<evidence type="ECO:0000313" key="18">
    <source>
        <dbReference type="Proteomes" id="UP000037446"/>
    </source>
</evidence>
<dbReference type="InterPro" id="IPR000531">
    <property type="entry name" value="Beta-barrel_TonB"/>
</dbReference>
<keyword evidence="4" id="KW-0410">Iron transport</keyword>
<comment type="subcellular location">
    <subcellularLocation>
        <location evidence="1 12">Cell outer membrane</location>
        <topology evidence="1 12">Multi-pass membrane protein</topology>
    </subcellularLocation>
</comment>
<evidence type="ECO:0000256" key="1">
    <source>
        <dbReference type="ARBA" id="ARBA00004571"/>
    </source>
</evidence>
<dbReference type="PATRIC" id="fig|1306953.7.peg.336"/>
<dbReference type="EMBL" id="JYNE01000022">
    <property type="protein sequence ID" value="KNH02551.1"/>
    <property type="molecule type" value="Genomic_DNA"/>
</dbReference>
<protein>
    <submittedName>
        <fullName evidence="17">TonB-denpendent receptor</fullName>
    </submittedName>
</protein>
<evidence type="ECO:0000256" key="3">
    <source>
        <dbReference type="ARBA" id="ARBA00022452"/>
    </source>
</evidence>
<dbReference type="PROSITE" id="PS52016">
    <property type="entry name" value="TONB_DEPENDENT_REC_3"/>
    <property type="match status" value="1"/>
</dbReference>
<keyword evidence="7" id="KW-0408">Iron</keyword>
<dbReference type="Proteomes" id="UP000037446">
    <property type="component" value="Unassembled WGS sequence"/>
</dbReference>
<keyword evidence="11 12" id="KW-0998">Cell outer membrane</keyword>
<dbReference type="InterPro" id="IPR012910">
    <property type="entry name" value="Plug_dom"/>
</dbReference>
<feature type="signal peptide" evidence="14">
    <location>
        <begin position="1"/>
        <end position="23"/>
    </location>
</feature>
<evidence type="ECO:0000256" key="11">
    <source>
        <dbReference type="ARBA" id="ARBA00023237"/>
    </source>
</evidence>
<evidence type="ECO:0000259" key="16">
    <source>
        <dbReference type="Pfam" id="PF07715"/>
    </source>
</evidence>
<keyword evidence="17" id="KW-0675">Receptor</keyword>
<evidence type="ECO:0000313" key="17">
    <source>
        <dbReference type="EMBL" id="KNH02551.1"/>
    </source>
</evidence>
<comment type="caution">
    <text evidence="17">The sequence shown here is derived from an EMBL/GenBank/DDBJ whole genome shotgun (WGS) entry which is preliminary data.</text>
</comment>
<evidence type="ECO:0000256" key="10">
    <source>
        <dbReference type="ARBA" id="ARBA00023136"/>
    </source>
</evidence>
<keyword evidence="2 12" id="KW-0813">Transport</keyword>